<dbReference type="GO" id="GO:0009094">
    <property type="term" value="P:L-phenylalanine biosynthetic process"/>
    <property type="evidence" value="ECO:0007669"/>
    <property type="project" value="UniProtKB-KW"/>
</dbReference>
<proteinExistence type="predicted"/>
<evidence type="ECO:0000256" key="4">
    <source>
        <dbReference type="ARBA" id="ARBA00023239"/>
    </source>
</evidence>
<keyword evidence="2" id="KW-0057">Aromatic amino acid biosynthesis</keyword>
<evidence type="ECO:0000256" key="1">
    <source>
        <dbReference type="ARBA" id="ARBA00022605"/>
    </source>
</evidence>
<organism evidence="8">
    <name type="scientific">Kwoniella pini CBS 10737</name>
    <dbReference type="NCBI Taxonomy" id="1296096"/>
    <lineage>
        <taxon>Eukaryota</taxon>
        <taxon>Fungi</taxon>
        <taxon>Dikarya</taxon>
        <taxon>Basidiomycota</taxon>
        <taxon>Agaricomycotina</taxon>
        <taxon>Tremellomycetes</taxon>
        <taxon>Tremellales</taxon>
        <taxon>Cryptococcaceae</taxon>
        <taxon>Kwoniella</taxon>
    </lineage>
</organism>
<evidence type="ECO:0000256" key="6">
    <source>
        <dbReference type="SAM" id="MobiDB-lite"/>
    </source>
</evidence>
<feature type="compositionally biased region" description="Basic and acidic residues" evidence="6">
    <location>
        <begin position="14"/>
        <end position="26"/>
    </location>
</feature>
<protein>
    <recommendedName>
        <fullName evidence="7">Prephenate dehydratase domain-containing protein</fullName>
    </recommendedName>
</protein>
<dbReference type="GO" id="GO:0004664">
    <property type="term" value="F:prephenate dehydratase activity"/>
    <property type="evidence" value="ECO:0007669"/>
    <property type="project" value="InterPro"/>
</dbReference>
<keyword evidence="3" id="KW-0584">Phenylalanine biosynthesis</keyword>
<reference evidence="8" key="2">
    <citation type="submission" date="2016-07" db="EMBL/GenBank/DDBJ databases">
        <title>Evolution of pathogenesis and genome organization in the Tremellales.</title>
        <authorList>
            <person name="Cuomo C."/>
            <person name="Litvintseva A."/>
            <person name="Heitman J."/>
            <person name="Chen Y."/>
            <person name="Sun S."/>
            <person name="Springer D."/>
            <person name="Dromer F."/>
            <person name="Young S."/>
            <person name="Zeng Q."/>
            <person name="Chapman S."/>
            <person name="Gujja S."/>
            <person name="Saif S."/>
            <person name="Birren B."/>
        </authorList>
    </citation>
    <scope>NUCLEOTIDE SEQUENCE</scope>
    <source>
        <strain evidence="8">CBS 10737</strain>
    </source>
</reference>
<evidence type="ECO:0000259" key="7">
    <source>
        <dbReference type="PROSITE" id="PS51171"/>
    </source>
</evidence>
<dbReference type="Gene3D" id="3.40.190.10">
    <property type="entry name" value="Periplasmic binding protein-like II"/>
    <property type="match status" value="2"/>
</dbReference>
<dbReference type="GO" id="GO:0005737">
    <property type="term" value="C:cytoplasm"/>
    <property type="evidence" value="ECO:0007669"/>
    <property type="project" value="TreeGrafter"/>
</dbReference>
<dbReference type="STRING" id="1296096.A0A1B9HTY7"/>
<dbReference type="PROSITE" id="PS51171">
    <property type="entry name" value="PREPHENATE_DEHYDR_3"/>
    <property type="match status" value="1"/>
</dbReference>
<keyword evidence="1" id="KW-0028">Amino-acid biosynthesis</keyword>
<evidence type="ECO:0000256" key="2">
    <source>
        <dbReference type="ARBA" id="ARBA00023141"/>
    </source>
</evidence>
<gene>
    <name evidence="8" type="ORF">I206_07121</name>
</gene>
<dbReference type="PANTHER" id="PTHR21022:SF19">
    <property type="entry name" value="PREPHENATE DEHYDRATASE-RELATED"/>
    <property type="match status" value="1"/>
</dbReference>
<keyword evidence="4" id="KW-0456">Lyase</keyword>
<dbReference type="PANTHER" id="PTHR21022">
    <property type="entry name" value="PREPHENATE DEHYDRATASE P PROTEIN"/>
    <property type="match status" value="1"/>
</dbReference>
<feature type="region of interest" description="Disordered" evidence="6">
    <location>
        <begin position="1"/>
        <end position="26"/>
    </location>
</feature>
<accession>A0A1B9HTY7</accession>
<dbReference type="CDD" id="cd13532">
    <property type="entry name" value="PBP2_PDT_like"/>
    <property type="match status" value="1"/>
</dbReference>
<reference evidence="8" key="1">
    <citation type="submission" date="2013-07" db="EMBL/GenBank/DDBJ databases">
        <title>The Genome Sequence of Cryptococcus pinus CBS10737.</title>
        <authorList>
            <consortium name="The Broad Institute Genome Sequencing Platform"/>
            <person name="Cuomo C."/>
            <person name="Litvintseva A."/>
            <person name="Chen Y."/>
            <person name="Heitman J."/>
            <person name="Sun S."/>
            <person name="Springer D."/>
            <person name="Dromer F."/>
            <person name="Young S.K."/>
            <person name="Zeng Q."/>
            <person name="Gargeya S."/>
            <person name="Fitzgerald M."/>
            <person name="Abouelleil A."/>
            <person name="Alvarado L."/>
            <person name="Berlin A.M."/>
            <person name="Chapman S.B."/>
            <person name="Dewar J."/>
            <person name="Goldberg J."/>
            <person name="Griggs A."/>
            <person name="Gujja S."/>
            <person name="Hansen M."/>
            <person name="Howarth C."/>
            <person name="Imamovic A."/>
            <person name="Larimer J."/>
            <person name="McCowan C."/>
            <person name="Murphy C."/>
            <person name="Pearson M."/>
            <person name="Priest M."/>
            <person name="Roberts A."/>
            <person name="Saif S."/>
            <person name="Shea T."/>
            <person name="Sykes S."/>
            <person name="Wortman J."/>
            <person name="Nusbaum C."/>
            <person name="Birren B."/>
        </authorList>
    </citation>
    <scope>NUCLEOTIDE SEQUENCE [LARGE SCALE GENOMIC DNA]</scope>
    <source>
        <strain evidence="8">CBS 10737</strain>
    </source>
</reference>
<dbReference type="SUPFAM" id="SSF53850">
    <property type="entry name" value="Periplasmic binding protein-like II"/>
    <property type="match status" value="1"/>
</dbReference>
<comment type="pathway">
    <text evidence="5">Amino-acid biosynthesis.</text>
</comment>
<name>A0A1B9HTY7_9TREE</name>
<feature type="domain" description="Prephenate dehydratase" evidence="7">
    <location>
        <begin position="29"/>
        <end position="236"/>
    </location>
</feature>
<sequence length="355" mass="38986">MTAQTTTNGNGEPSTKRPRIEGDNVKSHKMAYLGPPGTYGQMAAAAFQSCYDAPIELIPCPSISAKCVRVAIWETSATFHVLPLENTIHGGVTETLDCLLSNLNFSSHSSTSNLVREKKHRRIIADLALPISHVLVVRKGVKKEDIKWIRSHEQALGQSSKFIKTHYSTARLKTYPSTAGAAISLLNPTSSDLEEGEGAALCSKAAAKLYEDQLDVLYEGTQGISNNFTRFILLSSSSAISPPAPIRHVCSPSQTAFYTLPSAKEIIPFFQSSRIRNIHSRPSPISSDPIPQNGKTTQDVWVNREERFPTLYLVEVDIAIEGNDIDQTQSSIGEEKGWYLGKAEWRVTDEQITAL</sequence>
<dbReference type="InterPro" id="IPR001086">
    <property type="entry name" value="Preph_deHydtase"/>
</dbReference>
<dbReference type="OrthoDB" id="983542at2759"/>
<evidence type="ECO:0000256" key="3">
    <source>
        <dbReference type="ARBA" id="ARBA00023222"/>
    </source>
</evidence>
<dbReference type="Pfam" id="PF00800">
    <property type="entry name" value="PDT"/>
    <property type="match status" value="1"/>
</dbReference>
<dbReference type="AlphaFoldDB" id="A0A1B9HTY7"/>
<feature type="compositionally biased region" description="Polar residues" evidence="6">
    <location>
        <begin position="1"/>
        <end position="13"/>
    </location>
</feature>
<dbReference type="EMBL" id="KI894015">
    <property type="protein sequence ID" value="OCF46734.1"/>
    <property type="molecule type" value="Genomic_DNA"/>
</dbReference>
<evidence type="ECO:0000313" key="8">
    <source>
        <dbReference type="EMBL" id="OCF46734.1"/>
    </source>
</evidence>
<evidence type="ECO:0000256" key="5">
    <source>
        <dbReference type="ARBA" id="ARBA00029440"/>
    </source>
</evidence>